<dbReference type="GO" id="GO:0000428">
    <property type="term" value="C:DNA-directed RNA polymerase complex"/>
    <property type="evidence" value="ECO:0007669"/>
    <property type="project" value="UniProtKB-KW"/>
</dbReference>
<evidence type="ECO:0000256" key="2">
    <source>
        <dbReference type="SAM" id="Phobius"/>
    </source>
</evidence>
<proteinExistence type="predicted"/>
<evidence type="ECO:0000313" key="3">
    <source>
        <dbReference type="EMBL" id="QGH36324.1"/>
    </source>
</evidence>
<accession>A0A5Q2TMY8</accession>
<reference evidence="3 4" key="1">
    <citation type="submission" date="2019-11" db="EMBL/GenBank/DDBJ databases">
        <title>Gracilibacillus salitolerans sp. nov., a moderate halophile isolated from a saline soil in northwest China.</title>
        <authorList>
            <person name="Gan L."/>
        </authorList>
    </citation>
    <scope>NUCLEOTIDE SEQUENCE [LARGE SCALE GENOMIC DNA]</scope>
    <source>
        <strain evidence="3 4">SCU50</strain>
    </source>
</reference>
<name>A0A5Q2TMY8_9BACI</name>
<dbReference type="Proteomes" id="UP000339690">
    <property type="component" value="Chromosome"/>
</dbReference>
<keyword evidence="2" id="KW-0472">Membrane</keyword>
<feature type="transmembrane region" description="Helical" evidence="2">
    <location>
        <begin position="48"/>
        <end position="74"/>
    </location>
</feature>
<keyword evidence="4" id="KW-1185">Reference proteome</keyword>
<feature type="region of interest" description="Disordered" evidence="1">
    <location>
        <begin position="1"/>
        <end position="38"/>
    </location>
</feature>
<keyword evidence="3" id="KW-0804">Transcription</keyword>
<sequence>MSQETKSNNTKKVNEKKQAQTKTNKEKRADRKKQKQEERKYVRRLIPIWAKVMIVVLLSLFALMIGLIIGFSILGDGSPLDVLKWETWQHIIDYVKED</sequence>
<keyword evidence="2" id="KW-0812">Transmembrane</keyword>
<dbReference type="RefSeq" id="WP_153792487.1">
    <property type="nucleotide sequence ID" value="NZ_CP045915.1"/>
</dbReference>
<dbReference type="AlphaFoldDB" id="A0A5Q2TMY8"/>
<feature type="compositionally biased region" description="Basic and acidic residues" evidence="1">
    <location>
        <begin position="12"/>
        <end position="38"/>
    </location>
</feature>
<protein>
    <submittedName>
        <fullName evidence="3">DNA-directed RNA polymerase subunit beta</fullName>
    </submittedName>
</protein>
<keyword evidence="3" id="KW-0240">DNA-directed RNA polymerase</keyword>
<evidence type="ECO:0000313" key="4">
    <source>
        <dbReference type="Proteomes" id="UP000339690"/>
    </source>
</evidence>
<gene>
    <name evidence="3" type="ORF">GI584_20750</name>
</gene>
<dbReference type="InterPro" id="IPR024596">
    <property type="entry name" value="RNApol_su_b/EpuA"/>
</dbReference>
<feature type="compositionally biased region" description="Polar residues" evidence="1">
    <location>
        <begin position="1"/>
        <end position="11"/>
    </location>
</feature>
<dbReference type="KEGG" id="grc:GI584_20750"/>
<organism evidence="3 4">
    <name type="scientific">Gracilibacillus salitolerans</name>
    <dbReference type="NCBI Taxonomy" id="2663022"/>
    <lineage>
        <taxon>Bacteria</taxon>
        <taxon>Bacillati</taxon>
        <taxon>Bacillota</taxon>
        <taxon>Bacilli</taxon>
        <taxon>Bacillales</taxon>
        <taxon>Bacillaceae</taxon>
        <taxon>Gracilibacillus</taxon>
    </lineage>
</organism>
<keyword evidence="2" id="KW-1133">Transmembrane helix</keyword>
<evidence type="ECO:0000256" key="1">
    <source>
        <dbReference type="SAM" id="MobiDB-lite"/>
    </source>
</evidence>
<dbReference type="Pfam" id="PF11772">
    <property type="entry name" value="EpuA"/>
    <property type="match status" value="1"/>
</dbReference>
<dbReference type="EMBL" id="CP045915">
    <property type="protein sequence ID" value="QGH36324.1"/>
    <property type="molecule type" value="Genomic_DNA"/>
</dbReference>